<dbReference type="Gene3D" id="2.180.10.10">
    <property type="entry name" value="RHS repeat-associated core"/>
    <property type="match status" value="3"/>
</dbReference>
<dbReference type="Proteomes" id="UP001614264">
    <property type="component" value="Unassembled WGS sequence"/>
</dbReference>
<dbReference type="InterPro" id="IPR056823">
    <property type="entry name" value="TEN-like_YD-shell"/>
</dbReference>
<dbReference type="InterPro" id="IPR013783">
    <property type="entry name" value="Ig-like_fold"/>
</dbReference>
<keyword evidence="1" id="KW-0677">Repeat</keyword>
<dbReference type="Gene3D" id="2.60.40.10">
    <property type="entry name" value="Immunoglobulins"/>
    <property type="match status" value="1"/>
</dbReference>
<dbReference type="Pfam" id="PF13385">
    <property type="entry name" value="Laminin_G_3"/>
    <property type="match status" value="3"/>
</dbReference>
<feature type="compositionally biased region" description="Pro residues" evidence="2">
    <location>
        <begin position="3286"/>
        <end position="3305"/>
    </location>
</feature>
<dbReference type="Gene3D" id="3.40.570.10">
    <property type="entry name" value="Extracellular Endonuclease, subunit A"/>
    <property type="match status" value="1"/>
</dbReference>
<dbReference type="InterPro" id="IPR044927">
    <property type="entry name" value="Endonuclea_NS_2"/>
</dbReference>
<proteinExistence type="predicted"/>
<dbReference type="PANTHER" id="PTHR32305">
    <property type="match status" value="1"/>
</dbReference>
<feature type="region of interest" description="Disordered" evidence="2">
    <location>
        <begin position="2272"/>
        <end position="2306"/>
    </location>
</feature>
<feature type="compositionally biased region" description="Polar residues" evidence="2">
    <location>
        <begin position="3218"/>
        <end position="3233"/>
    </location>
</feature>
<feature type="compositionally biased region" description="Low complexity" evidence="2">
    <location>
        <begin position="2272"/>
        <end position="2283"/>
    </location>
</feature>
<gene>
    <name evidence="5" type="ORF">AB4829_04225</name>
</gene>
<feature type="region of interest" description="Disordered" evidence="2">
    <location>
        <begin position="2455"/>
        <end position="2483"/>
    </location>
</feature>
<dbReference type="NCBIfam" id="TIGR03696">
    <property type="entry name" value="Rhs_assc_core"/>
    <property type="match status" value="1"/>
</dbReference>
<keyword evidence="3" id="KW-0732">Signal</keyword>
<dbReference type="SMART" id="SM00282">
    <property type="entry name" value="LamG"/>
    <property type="match status" value="3"/>
</dbReference>
<dbReference type="EMBL" id="JBITPR010000016">
    <property type="protein sequence ID" value="MFI7869792.1"/>
    <property type="molecule type" value="Genomic_DNA"/>
</dbReference>
<dbReference type="SUPFAM" id="SSF49899">
    <property type="entry name" value="Concanavalin A-like lectins/glucanases"/>
    <property type="match status" value="3"/>
</dbReference>
<dbReference type="RefSeq" id="WP_399591043.1">
    <property type="nucleotide sequence ID" value="NZ_JBITPR010000016.1"/>
</dbReference>
<dbReference type="InterPro" id="IPR001791">
    <property type="entry name" value="Laminin_G"/>
</dbReference>
<feature type="compositionally biased region" description="Low complexity" evidence="2">
    <location>
        <begin position="55"/>
        <end position="66"/>
    </location>
</feature>
<accession>A0ABW8B482</accession>
<dbReference type="PANTHER" id="PTHR32305:SF15">
    <property type="entry name" value="PROTEIN RHSA-RELATED"/>
    <property type="match status" value="1"/>
</dbReference>
<feature type="signal peptide" evidence="3">
    <location>
        <begin position="1"/>
        <end position="24"/>
    </location>
</feature>
<dbReference type="CDD" id="cd00110">
    <property type="entry name" value="LamG"/>
    <property type="match status" value="2"/>
</dbReference>
<dbReference type="NCBIfam" id="NF033679">
    <property type="entry name" value="DNRLRE_dom"/>
    <property type="match status" value="1"/>
</dbReference>
<evidence type="ECO:0000259" key="4">
    <source>
        <dbReference type="PROSITE" id="PS50025"/>
    </source>
</evidence>
<dbReference type="InterPro" id="IPR031325">
    <property type="entry name" value="RHS_repeat"/>
</dbReference>
<evidence type="ECO:0000256" key="2">
    <source>
        <dbReference type="SAM" id="MobiDB-lite"/>
    </source>
</evidence>
<dbReference type="InterPro" id="IPR050708">
    <property type="entry name" value="T6SS_VgrG/RHS"/>
</dbReference>
<dbReference type="NCBIfam" id="TIGR01643">
    <property type="entry name" value="YD_repeat_2x"/>
    <property type="match status" value="8"/>
</dbReference>
<feature type="region of interest" description="Disordered" evidence="2">
    <location>
        <begin position="3218"/>
        <end position="3324"/>
    </location>
</feature>
<dbReference type="InterPro" id="IPR022385">
    <property type="entry name" value="Rhs_assc_core"/>
</dbReference>
<organism evidence="5 6">
    <name type="scientific">Streptomyces salinarius</name>
    <dbReference type="NCBI Taxonomy" id="2762598"/>
    <lineage>
        <taxon>Bacteria</taxon>
        <taxon>Bacillati</taxon>
        <taxon>Actinomycetota</taxon>
        <taxon>Actinomycetes</taxon>
        <taxon>Kitasatosporales</taxon>
        <taxon>Streptomycetaceae</taxon>
        <taxon>Streptomyces</taxon>
    </lineage>
</organism>
<keyword evidence="6" id="KW-1185">Reference proteome</keyword>
<dbReference type="PROSITE" id="PS50025">
    <property type="entry name" value="LAM_G_DOMAIN"/>
    <property type="match status" value="1"/>
</dbReference>
<feature type="chain" id="PRO_5046913850" evidence="3">
    <location>
        <begin position="25"/>
        <end position="3570"/>
    </location>
</feature>
<dbReference type="InterPro" id="IPR044929">
    <property type="entry name" value="DNA/RNA_non-sp_Endonuclease_sf"/>
</dbReference>
<reference evidence="5 6" key="1">
    <citation type="submission" date="2024-07" db="EMBL/GenBank/DDBJ databases">
        <title>Whole genome sequencing of Prodigiosin pigment-producing Streptomyces salinarius isolated from rhizosphere soil of Arachis hypogaea.</title>
        <authorList>
            <person name="Vidhya A."/>
            <person name="Ramya S."/>
        </authorList>
    </citation>
    <scope>NUCLEOTIDE SEQUENCE [LARGE SCALE GENOMIC DNA]</scope>
    <source>
        <strain evidence="5 6">VRMG2420</strain>
    </source>
</reference>
<feature type="domain" description="Laminin G" evidence="4">
    <location>
        <begin position="1332"/>
        <end position="1504"/>
    </location>
</feature>
<feature type="compositionally biased region" description="Gly residues" evidence="2">
    <location>
        <begin position="3268"/>
        <end position="3278"/>
    </location>
</feature>
<dbReference type="Gene3D" id="2.60.120.200">
    <property type="match status" value="3"/>
</dbReference>
<dbReference type="Pfam" id="PF05593">
    <property type="entry name" value="RHS_repeat"/>
    <property type="match status" value="5"/>
</dbReference>
<evidence type="ECO:0000313" key="5">
    <source>
        <dbReference type="EMBL" id="MFI7869792.1"/>
    </source>
</evidence>
<dbReference type="InterPro" id="IPR045351">
    <property type="entry name" value="DUF6531"/>
</dbReference>
<dbReference type="Pfam" id="PF13930">
    <property type="entry name" value="Endonuclea_NS_2"/>
    <property type="match status" value="1"/>
</dbReference>
<protein>
    <submittedName>
        <fullName evidence="5">LamG-like jellyroll fold domain-containing protein</fullName>
    </submittedName>
</protein>
<dbReference type="Pfam" id="PF25023">
    <property type="entry name" value="TEN_YD-shell"/>
    <property type="match status" value="2"/>
</dbReference>
<comment type="caution">
    <text evidence="5">The sequence shown here is derived from an EMBL/GenBank/DDBJ whole genome shotgun (WGS) entry which is preliminary data.</text>
</comment>
<sequence length="3570" mass="378727">MRPARPIVLAVAFVLAVLTGTEQAALAVDQWIGDERAGIGSPDQRWGSAEGRGHSASANATEATASGGRSGALAGQGELPTAGEAGITSLPTDAKVPDPAPAVPTEAPVTPEVRGFDAKRSKEVASARKEQERTYLNPDGTYTTRFYNEAVNFRISKGHWQPIDTTLKPRDTAGPSTMSAGGEGWETAATEAPIEFAGTADADRVVRIRVGDGMSVAYGVSDARAVAGQAEGSTVTYPDARTGSDLEFLAGGDSVKETLVLKDASAPTEWRFPLTLEGLTATIDDHGGVVFADADGKVRAWTPAGWMQDSNLAPDSNEGVISSGVTYSLEVEDSRQVLVVTLDKEWLAAPERVFPVRVDPSVRSVDATSGTYVEYPYNQNFASDTVLKVGTYDGGSHKAAAFLRFSGLETTLKNAWVLGANLALYNTWSFSCSARPVTVHPITSNWSESTTAKYPGPSTGASLASKSFAHGWRPSGTTTWSCGPAWESIRLGSAGRKLVDDWTHGRKKNYGLAVKASTSDSRGWKQFGSDDYPNGKPSLDVTWTKYGATYRLGDFTAPVTATSEGVQKVTVTNQGQATWTKGSNYKLRYNLFDAAGKQITDASKIRWTAMPQDVSPGETVTLNAKIAPLAPATYTVQWTMDDRGISTFVQAGVPGPAVKIASVNIPPQLTAESPGSGVTVDTLTPTLWAKGTDADRYPKSTLQYSFEVCEVEGSNLRKNCKTGPRVNGQQWAVPSGWLAWAKSYAWYGYAYDGSATSARPGPALLTTQVPQPTVTSHLGGSDSGKEIGTRAGNYVTAATDAAITTVGPELAVTRTYNSLDPRRDGAFGEGWSTRWDMRIRQEPETSTVLVTLADGAQVRFGTNPDGTYAGPAGGGITLTRQSDSWTMRERSGATYHFLPSGALESVTDSAGRVQRLTHVPADGGELRTVTDVMSGRSLSFAWSGGHVSAVTTSAVDADTPGLTWKYTYAGERLTKVCPPASTTKCTLYEYEDGSVYRSGILDAGPASYWRLGEREGAAATSEAVSRTGQGKAVYRDVQLGTDSAVVGTTDTSVAFDGTDSAIELPFDTLKGAAFPAIELWFKTSTPSGVLVGFQDEQLGEKPTSWRPVLNIDGAGKLRGGFSPAGTASATPFVSAQPVTDGQWHHAVLTSGASSQSLFLDGTLVGSRSGALREQGSDYAYLGAGYTSGGWNGLAWGTYRFKGQMDEVAFYNHPLDPATISDHYAARTAIGQMDKVTLPSGRVHATATYDRDTGRLTEHTDNNGGTWKVAAPTYSTASSSYADVIQRSGPTGYWRLGERSGAQALSPLGDGLPGSYLENVRLGSAGIFSDGDDTAAAFTGDGAVEVPVESLGTKTSMSLELWFKTSEPGGVLVSNQNAEFGEAPASGWTPMLLIDSDGKLRGRFSFDAKPLLSREAVTDNEWHHVLLTGNEGIQALFLDGDYQGSTQTGVDTVRFAHAFVGGGYSSPGWDGQAAGYRNFTGQIDEVAFYDMPLVWFQKITSSQGTVSWRYLRFLSLAGYTDTPNRHIQARKALVEGTGDQYEGVAVADAPAAYWRLGETEGTTLRSEVGGPDMSATYQPEDGTVRYSRLDRAGVFGIGDDRAVDLGNTGHINIPGSLPAGSTALSAELWFKTSNPSAVLMSFQNAPIGQTPTSWHPVLNIDGDGKLRGEFFVSGGATPITSAQPVTDGKWHHAVLTAAGTTQYLYLDGVKVGSASGTLVDQSAPYAYIGGGYSSPGWMGQPRDTYYFRGTIDEVAFYRSSLSADQVSAHYRTQAETASSGLTATVSVTDPKGKTSSTSYDALRGQRMVSHRDETGEVTSYAYDTAGNLHTVTDPNGHTAVTGHDARGNAVSATNCRDADSCWTSFTSYYLNADDPLDPRNDKLLAYRDQRSSDARDSRYRTQYTYNSLGLPTTVVRPDSSTASTTYTTGTEAAVGGGTTPAGLVLTQTTAGGAKTSYRYFASGDLAEATAPSGLVTTYTYDGLGRKTSETQVSDTFPNGVSTTYGYDAASNVVAESGVGVKNEITGTTHTAKITRSYDEDGNLLSETTTDTTGSDPARTTTYHYDAHGLNDTVTDAEQNTTRYEYDELGQAIGMTDASGTHFTYSYTPRGQHATTVLDDWVGDPSGTVRDLTVVSNAYDPAGRLASTTDAMGATTAHTYFDDGLPATTTARQVTQADGSRHDILLESNTYDPAGNLTKQVTGGGTTTQTYTVDALGRTTTSVLDPGGLNRTSTFTYDGDDRVKQATQSITGDKKLTTTSEYDTAGNLTQQTVTDGTTTHTTTSTYDDRGLPLTTVSPRGNAPGADPSLFTTSYRYDALGRLVQETAPHVQVEEDGTAATTARPTTLTGYNTFGEATETKDARGKITRTQVDLLGRATAITLPDYTPPGTTTALAATTRTTYTPLGQPQTVTDPLGRVTRYGYDQLGQLTSTTDPVANAADALAAAETEPGLLLGPSTSAEGGGVTRHSWTPTGLQLSTTDPTGARTEATYDELGRQLTATTVERHPAPQNLTTRYTWDDAGNQTASTTPAGVTTTGTYNPAGEVLALTDPAGTTRFGYDSLGRQTETTDATNRRTTTTYDALGNLTATTDYGTGTTALRTRTAEFDADGNLTAAVSPQTKARTTYTYDALGRMTQQVEPVSDSESITTTFGYDAAGNRTRLTDGRGNKTLYTFNSWGLPESTIEPPTAAHPDGADRTWTTVYDKAGQAVTEYLPGGVERHSAYDGLGRLIHETGTGAEADTTDRALGYDLAGRLTSVGVTGPLNANTYTYNDRGQLLTADGPAGTVNYTYDADGNMTERTDAENTTEYGYGPAGRLEWLWNEMTGADVSYSWDAAGRPLMEQYAIQPEGSTDWTESARRSYGYDSLGRLTDDIVTTPDEQTQITATTYAYDLDDQLTWKETSGTAGAGEHVYGYDQAGRMSYWTHDDTTTHYTWDAAGNRTNAGTTTATYDARNRLLTDGASTYSYTPRGTLSTVTTGTTTRALTFDAFERKATDGTSAYTYDSLDRVTQHGTTTFRYDGGSNNLLDDGTTHYSRTPSGALLASSNDTTTQWSITDQHTDLVAGLSTNGLTVTGSTAYGPFGTTTATEGDMPALGYQSGWTDPANGDVNMAARWYQPGTGSFASRDTWQLNPSPSARANRYGYGVAAPLLHIDPSGHDVIAPGRTRAPYSGSSGGWYTSSGWSQLLKAASWGARWGKKRSPWGAALSAAYHWWSDSSVTSSFRGVTRPNPNGTGRTPRRPGQPSGKWALVDTGNGNRGASPVGYPSTSGGRGGGGGGSGCSRTCTVTPPPPPIDQNPNNGPNPVPAPTRTKPKPDYEDRSWSPGDALNATVSAQAMIDLVGITAFIPSEALAPNALLGDGRGSGMEGQNRGDCRRAGEGWVEYGQLDGAHGNRATGVQACLDSNYLDTHEGSSTVQETKPPGYLWARAYVGYLGGLDPTRAVNACHLLGSDLTGSGTDLRNLATCSRQANTAVRGDGRIDDHMFSYESQVKEAVESGQVVHYTVTPKYSGARTVPVSFEISARGTMPDGSPGIAFSQPVPNSVYSPRKGWKNMGTVTDSRSGLPVPTGPLP</sequence>
<dbReference type="InterPro" id="IPR006530">
    <property type="entry name" value="YD"/>
</dbReference>
<feature type="compositionally biased region" description="Polar residues" evidence="2">
    <location>
        <begin position="2466"/>
        <end position="2480"/>
    </location>
</feature>
<feature type="region of interest" description="Disordered" evidence="2">
    <location>
        <begin position="39"/>
        <end position="108"/>
    </location>
</feature>
<evidence type="ECO:0000256" key="1">
    <source>
        <dbReference type="ARBA" id="ARBA00022737"/>
    </source>
</evidence>
<name>A0ABW8B482_9ACTN</name>
<dbReference type="InterPro" id="IPR013320">
    <property type="entry name" value="ConA-like_dom_sf"/>
</dbReference>
<evidence type="ECO:0000256" key="3">
    <source>
        <dbReference type="SAM" id="SignalP"/>
    </source>
</evidence>
<dbReference type="Pfam" id="PF20148">
    <property type="entry name" value="DUF6531"/>
    <property type="match status" value="1"/>
</dbReference>
<feature type="region of interest" description="Disordered" evidence="2">
    <location>
        <begin position="164"/>
        <end position="183"/>
    </location>
</feature>
<evidence type="ECO:0000313" key="6">
    <source>
        <dbReference type="Proteomes" id="UP001614264"/>
    </source>
</evidence>